<evidence type="ECO:0000313" key="2">
    <source>
        <dbReference type="Proteomes" id="UP000053144"/>
    </source>
</evidence>
<proteinExistence type="predicted"/>
<dbReference type="EMBL" id="CM003373">
    <property type="protein sequence ID" value="KOM37479.1"/>
    <property type="molecule type" value="Genomic_DNA"/>
</dbReference>
<accession>A0A0L9U522</accession>
<dbReference type="Gramene" id="KOM37479">
    <property type="protein sequence ID" value="KOM37479"/>
    <property type="gene ID" value="LR48_Vigan03g086100"/>
</dbReference>
<sequence>MTLWFLFLCVNGGAIQCSCWSTLVVFLSMFEVLLSTSTTSNPPSPPMSATTIPPRVHAGAYEPARISELGSILMARICCSTFGAAGGASATLEGRTMRGDSVLFELDPRRF</sequence>
<evidence type="ECO:0000313" key="1">
    <source>
        <dbReference type="EMBL" id="KOM37479.1"/>
    </source>
</evidence>
<reference evidence="2" key="1">
    <citation type="journal article" date="2015" name="Proc. Natl. Acad. Sci. U.S.A.">
        <title>Genome sequencing of adzuki bean (Vigna angularis) provides insight into high starch and low fat accumulation and domestication.</title>
        <authorList>
            <person name="Yang K."/>
            <person name="Tian Z."/>
            <person name="Chen C."/>
            <person name="Luo L."/>
            <person name="Zhao B."/>
            <person name="Wang Z."/>
            <person name="Yu L."/>
            <person name="Li Y."/>
            <person name="Sun Y."/>
            <person name="Li W."/>
            <person name="Chen Y."/>
            <person name="Li Y."/>
            <person name="Zhang Y."/>
            <person name="Ai D."/>
            <person name="Zhao J."/>
            <person name="Shang C."/>
            <person name="Ma Y."/>
            <person name="Wu B."/>
            <person name="Wang M."/>
            <person name="Gao L."/>
            <person name="Sun D."/>
            <person name="Zhang P."/>
            <person name="Guo F."/>
            <person name="Wang W."/>
            <person name="Li Y."/>
            <person name="Wang J."/>
            <person name="Varshney R.K."/>
            <person name="Wang J."/>
            <person name="Ling H.Q."/>
            <person name="Wan P."/>
        </authorList>
    </citation>
    <scope>NUCLEOTIDE SEQUENCE</scope>
    <source>
        <strain evidence="2">cv. Jingnong 6</strain>
    </source>
</reference>
<gene>
    <name evidence="1" type="ORF">LR48_Vigan03g086100</name>
</gene>
<organism evidence="1 2">
    <name type="scientific">Phaseolus angularis</name>
    <name type="common">Azuki bean</name>
    <name type="synonym">Vigna angularis</name>
    <dbReference type="NCBI Taxonomy" id="3914"/>
    <lineage>
        <taxon>Eukaryota</taxon>
        <taxon>Viridiplantae</taxon>
        <taxon>Streptophyta</taxon>
        <taxon>Embryophyta</taxon>
        <taxon>Tracheophyta</taxon>
        <taxon>Spermatophyta</taxon>
        <taxon>Magnoliopsida</taxon>
        <taxon>eudicotyledons</taxon>
        <taxon>Gunneridae</taxon>
        <taxon>Pentapetalae</taxon>
        <taxon>rosids</taxon>
        <taxon>fabids</taxon>
        <taxon>Fabales</taxon>
        <taxon>Fabaceae</taxon>
        <taxon>Papilionoideae</taxon>
        <taxon>50 kb inversion clade</taxon>
        <taxon>NPAAA clade</taxon>
        <taxon>indigoferoid/millettioid clade</taxon>
        <taxon>Phaseoleae</taxon>
        <taxon>Vigna</taxon>
    </lineage>
</organism>
<name>A0A0L9U522_PHAAN</name>
<protein>
    <submittedName>
        <fullName evidence="1">Uncharacterized protein</fullName>
    </submittedName>
</protein>
<dbReference type="AlphaFoldDB" id="A0A0L9U522"/>
<dbReference type="Proteomes" id="UP000053144">
    <property type="component" value="Chromosome 3"/>
</dbReference>